<dbReference type="AlphaFoldDB" id="A0A0C3SFQ2"/>
<dbReference type="HOGENOM" id="CLU_021703_0_0_1"/>
<evidence type="ECO:0000256" key="2">
    <source>
        <dbReference type="ARBA" id="ARBA00023186"/>
    </source>
</evidence>
<dbReference type="EMBL" id="KN840439">
    <property type="protein sequence ID" value="KIP12480.1"/>
    <property type="molecule type" value="Genomic_DNA"/>
</dbReference>
<dbReference type="STRING" id="745531.A0A0C3SFQ2"/>
<accession>A0A0C3SFQ2</accession>
<dbReference type="GO" id="GO:0016151">
    <property type="term" value="F:nickel cation binding"/>
    <property type="evidence" value="ECO:0007669"/>
    <property type="project" value="InterPro"/>
</dbReference>
<reference evidence="3 4" key="1">
    <citation type="journal article" date="2014" name="PLoS Genet.">
        <title>Analysis of the Phlebiopsis gigantea genome, transcriptome and secretome provides insight into its pioneer colonization strategies of wood.</title>
        <authorList>
            <person name="Hori C."/>
            <person name="Ishida T."/>
            <person name="Igarashi K."/>
            <person name="Samejima M."/>
            <person name="Suzuki H."/>
            <person name="Master E."/>
            <person name="Ferreira P."/>
            <person name="Ruiz-Duenas F.J."/>
            <person name="Held B."/>
            <person name="Canessa P."/>
            <person name="Larrondo L.F."/>
            <person name="Schmoll M."/>
            <person name="Druzhinina I.S."/>
            <person name="Kubicek C.P."/>
            <person name="Gaskell J.A."/>
            <person name="Kersten P."/>
            <person name="St John F."/>
            <person name="Glasner J."/>
            <person name="Sabat G."/>
            <person name="Splinter BonDurant S."/>
            <person name="Syed K."/>
            <person name="Yadav J."/>
            <person name="Mgbeahuruike A.C."/>
            <person name="Kovalchuk A."/>
            <person name="Asiegbu F.O."/>
            <person name="Lackner G."/>
            <person name="Hoffmeister D."/>
            <person name="Rencoret J."/>
            <person name="Gutierrez A."/>
            <person name="Sun H."/>
            <person name="Lindquist E."/>
            <person name="Barry K."/>
            <person name="Riley R."/>
            <person name="Grigoriev I.V."/>
            <person name="Henrissat B."/>
            <person name="Kues U."/>
            <person name="Berka R.M."/>
            <person name="Martinez A.T."/>
            <person name="Covert S.F."/>
            <person name="Blanchette R.A."/>
            <person name="Cullen D."/>
        </authorList>
    </citation>
    <scope>NUCLEOTIDE SEQUENCE [LARGE SCALE GENOMIC DNA]</scope>
    <source>
        <strain evidence="3 4">11061_1 CR5-6</strain>
    </source>
</reference>
<organism evidence="3 4">
    <name type="scientific">Phlebiopsis gigantea (strain 11061_1 CR5-6)</name>
    <name type="common">White-rot fungus</name>
    <name type="synonym">Peniophora gigantea</name>
    <dbReference type="NCBI Taxonomy" id="745531"/>
    <lineage>
        <taxon>Eukaryota</taxon>
        <taxon>Fungi</taxon>
        <taxon>Dikarya</taxon>
        <taxon>Basidiomycota</taxon>
        <taxon>Agaricomycotina</taxon>
        <taxon>Agaricomycetes</taxon>
        <taxon>Polyporales</taxon>
        <taxon>Phanerochaetaceae</taxon>
        <taxon>Phlebiopsis</taxon>
    </lineage>
</organism>
<proteinExistence type="inferred from homology"/>
<dbReference type="Pfam" id="PF01774">
    <property type="entry name" value="UreD"/>
    <property type="match status" value="1"/>
</dbReference>
<dbReference type="InterPro" id="IPR002669">
    <property type="entry name" value="UreD"/>
</dbReference>
<evidence type="ECO:0008006" key="5">
    <source>
        <dbReference type="Google" id="ProtNLM"/>
    </source>
</evidence>
<dbReference type="OrthoDB" id="5550464at2759"/>
<evidence type="ECO:0000313" key="4">
    <source>
        <dbReference type="Proteomes" id="UP000053257"/>
    </source>
</evidence>
<dbReference type="Proteomes" id="UP000053257">
    <property type="component" value="Unassembled WGS sequence"/>
</dbReference>
<comment type="similarity">
    <text evidence="1">Belongs to the UreD family.</text>
</comment>
<dbReference type="PANTHER" id="PTHR33643:SF1">
    <property type="entry name" value="UREASE ACCESSORY PROTEIN D"/>
    <property type="match status" value="1"/>
</dbReference>
<evidence type="ECO:0000313" key="3">
    <source>
        <dbReference type="EMBL" id="KIP12480.1"/>
    </source>
</evidence>
<keyword evidence="2" id="KW-0143">Chaperone</keyword>
<sequence>MSLVLLTQGSTKVFKTRVGQRRARPTTQQEPQGDTMQCMTVNVESKGTLFLLPDPVTCFRSARYSQIQTFRIATDASVVLLDWITSGRKSLGEDWVLSKYFSVNELLVEGRRVARDAMLLEEQEDNIKALPFRSLGDRLNPYSCYATLILYGPRTRATVDHLSARFNAITVFKHAARPDRLWSLTLIDDGKGCVVRMAAQGSEDVRTWLGEELRPLCELIGQDVYWRTFGR</sequence>
<protein>
    <recommendedName>
        <fullName evidence="5">Urease accessory protein UreD</fullName>
    </recommendedName>
</protein>
<dbReference type="PANTHER" id="PTHR33643">
    <property type="entry name" value="UREASE ACCESSORY PROTEIN D"/>
    <property type="match status" value="1"/>
</dbReference>
<gene>
    <name evidence="3" type="ORF">PHLGIDRAFT_81673</name>
</gene>
<keyword evidence="4" id="KW-1185">Reference proteome</keyword>
<name>A0A0C3SFQ2_PHLG1</name>
<evidence type="ECO:0000256" key="1">
    <source>
        <dbReference type="ARBA" id="ARBA00007177"/>
    </source>
</evidence>